<reference evidence="2 3" key="1">
    <citation type="submission" date="2023-12" db="EMBL/GenBank/DDBJ databases">
        <title>Description of an unclassified Opitutus bacterium of Verrucomicrobiota.</title>
        <authorList>
            <person name="Zhang D.-F."/>
        </authorList>
    </citation>
    <scope>NUCLEOTIDE SEQUENCE [LARGE SCALE GENOMIC DNA]</scope>
    <source>
        <strain evidence="2 3">WL0086</strain>
    </source>
</reference>
<dbReference type="PROSITE" id="PS51257">
    <property type="entry name" value="PROKAR_LIPOPROTEIN"/>
    <property type="match status" value="1"/>
</dbReference>
<dbReference type="SUPFAM" id="SSF55347">
    <property type="entry name" value="Glyceraldehyde-3-phosphate dehydrogenase-like, C-terminal domain"/>
    <property type="match status" value="1"/>
</dbReference>
<dbReference type="InterPro" id="IPR036291">
    <property type="entry name" value="NAD(P)-bd_dom_sf"/>
</dbReference>
<dbReference type="InterPro" id="IPR000683">
    <property type="entry name" value="Gfo/Idh/MocA-like_OxRdtase_N"/>
</dbReference>
<dbReference type="PANTHER" id="PTHR43818:SF3">
    <property type="entry name" value="OXIDOREDUCTASE-RELATED"/>
    <property type="match status" value="1"/>
</dbReference>
<dbReference type="InterPro" id="IPR050463">
    <property type="entry name" value="Gfo/Idh/MocA_oxidrdct_glycsds"/>
</dbReference>
<keyword evidence="3" id="KW-1185">Reference proteome</keyword>
<dbReference type="EMBL" id="CP139781">
    <property type="protein sequence ID" value="WRQ86230.1"/>
    <property type="molecule type" value="Genomic_DNA"/>
</dbReference>
<protein>
    <submittedName>
        <fullName evidence="2">Gfo/Idh/MocA family oxidoreductase</fullName>
    </submittedName>
</protein>
<evidence type="ECO:0000259" key="1">
    <source>
        <dbReference type="Pfam" id="PF01408"/>
    </source>
</evidence>
<name>A0ABZ1C3P8_9BACT</name>
<dbReference type="PANTHER" id="PTHR43818">
    <property type="entry name" value="BCDNA.GH03377"/>
    <property type="match status" value="1"/>
</dbReference>
<accession>A0ABZ1C3P8</accession>
<dbReference type="Gene3D" id="3.40.50.720">
    <property type="entry name" value="NAD(P)-binding Rossmann-like Domain"/>
    <property type="match status" value="1"/>
</dbReference>
<dbReference type="InterPro" id="IPR006311">
    <property type="entry name" value="TAT_signal"/>
</dbReference>
<feature type="domain" description="Gfo/Idh/MocA-like oxidoreductase N-terminal" evidence="1">
    <location>
        <begin position="51"/>
        <end position="172"/>
    </location>
</feature>
<dbReference type="RefSeq" id="WP_221031158.1">
    <property type="nucleotide sequence ID" value="NZ_CP139781.1"/>
</dbReference>
<evidence type="ECO:0000313" key="2">
    <source>
        <dbReference type="EMBL" id="WRQ86230.1"/>
    </source>
</evidence>
<sequence length="464" mass="51453">MPRPTRRDFLRSGALASSLLWAGCQTRSGSGTTNATKAAATSANATSDRVRLALVGIGNRGQALIQAFNDTGLTTFVTAADVDLGGAHCVEPRQMLGDIPYYADFREMLAEQERNIDAVVIATPDFSHCPIAMLAMAAGKHVFVEKPLAQSFDEVDLLIEQAQRTGVVTQMGNQGHSGPNYFQFKAWSEAGIIKDITRIDAFMNSPRRWHGWTVDGFDHGRPTPDTIDWDLWHVGRPMHDFSERLHPGNWRSWFEYGDGAFGDWAPHILDTAHRFLDLGLPDTIEAVKRDGPNDYIFPQASTIRFGFPQRRGHPACDVFWYDGVDNQPALPPEETVGAERARNGKYLYSADGTVFRGGTHSATLRIIPAEKMREMAPRLPRFPQKNSDHFANFALACLGQEQARSPFSVSGPLSQVFILGCIAQRLGGTLKFDRQQRRFVDHPIANALLSAPPPRFGWAACYRV</sequence>
<dbReference type="Proteomes" id="UP000738431">
    <property type="component" value="Chromosome"/>
</dbReference>
<dbReference type="Pfam" id="PF01408">
    <property type="entry name" value="GFO_IDH_MocA"/>
    <property type="match status" value="1"/>
</dbReference>
<dbReference type="SUPFAM" id="SSF51735">
    <property type="entry name" value="NAD(P)-binding Rossmann-fold domains"/>
    <property type="match status" value="1"/>
</dbReference>
<dbReference type="PROSITE" id="PS51318">
    <property type="entry name" value="TAT"/>
    <property type="match status" value="1"/>
</dbReference>
<proteinExistence type="predicted"/>
<organism evidence="2 3">
    <name type="scientific">Actomonas aquatica</name>
    <dbReference type="NCBI Taxonomy" id="2866162"/>
    <lineage>
        <taxon>Bacteria</taxon>
        <taxon>Pseudomonadati</taxon>
        <taxon>Verrucomicrobiota</taxon>
        <taxon>Opitutia</taxon>
        <taxon>Opitutales</taxon>
        <taxon>Opitutaceae</taxon>
        <taxon>Actomonas</taxon>
    </lineage>
</organism>
<evidence type="ECO:0000313" key="3">
    <source>
        <dbReference type="Proteomes" id="UP000738431"/>
    </source>
</evidence>
<gene>
    <name evidence="2" type="ORF">K1X11_015550</name>
</gene>